<name>A0A401GZE6_9APHY</name>
<gene>
    <name evidence="2" type="ORF">SCP_1101970</name>
</gene>
<evidence type="ECO:0000256" key="1">
    <source>
        <dbReference type="SAM" id="MobiDB-lite"/>
    </source>
</evidence>
<dbReference type="AlphaFoldDB" id="A0A401GZE6"/>
<keyword evidence="3" id="KW-1185">Reference proteome</keyword>
<reference evidence="2 3" key="1">
    <citation type="journal article" date="2018" name="Sci. Rep.">
        <title>Genome sequence of the cauliflower mushroom Sparassis crispa (Hanabiratake) and its association with beneficial usage.</title>
        <authorList>
            <person name="Kiyama R."/>
            <person name="Furutani Y."/>
            <person name="Kawaguchi K."/>
            <person name="Nakanishi T."/>
        </authorList>
    </citation>
    <scope>NUCLEOTIDE SEQUENCE [LARGE SCALE GENOMIC DNA]</scope>
</reference>
<feature type="region of interest" description="Disordered" evidence="1">
    <location>
        <begin position="45"/>
        <end position="77"/>
    </location>
</feature>
<dbReference type="RefSeq" id="XP_027618433.1">
    <property type="nucleotide sequence ID" value="XM_027762632.1"/>
</dbReference>
<dbReference type="EMBL" id="BFAD01000011">
    <property type="protein sequence ID" value="GBE87520.1"/>
    <property type="molecule type" value="Genomic_DNA"/>
</dbReference>
<comment type="caution">
    <text evidence="2">The sequence shown here is derived from an EMBL/GenBank/DDBJ whole genome shotgun (WGS) entry which is preliminary data.</text>
</comment>
<sequence length="110" mass="11459">MRELSNMPPIPSLSSLRLPLDYMGLPTPDCVDLLKMIDGMQNDISRTPISTPATTPMSMPTASLTSTPTAAPPTSDMPASSAFLSLTSAPAFVNFPEPLPSVAPSSSPIA</sequence>
<accession>A0A401GZE6</accession>
<feature type="compositionally biased region" description="Low complexity" evidence="1">
    <location>
        <begin position="47"/>
        <end position="77"/>
    </location>
</feature>
<evidence type="ECO:0000313" key="2">
    <source>
        <dbReference type="EMBL" id="GBE87520.1"/>
    </source>
</evidence>
<proteinExistence type="predicted"/>
<dbReference type="GeneID" id="38784437"/>
<protein>
    <submittedName>
        <fullName evidence="2">Uncharacterized protein</fullName>
    </submittedName>
</protein>
<dbReference type="InParanoid" id="A0A401GZE6"/>
<evidence type="ECO:0000313" key="3">
    <source>
        <dbReference type="Proteomes" id="UP000287166"/>
    </source>
</evidence>
<organism evidence="2 3">
    <name type="scientific">Sparassis crispa</name>
    <dbReference type="NCBI Taxonomy" id="139825"/>
    <lineage>
        <taxon>Eukaryota</taxon>
        <taxon>Fungi</taxon>
        <taxon>Dikarya</taxon>
        <taxon>Basidiomycota</taxon>
        <taxon>Agaricomycotina</taxon>
        <taxon>Agaricomycetes</taxon>
        <taxon>Polyporales</taxon>
        <taxon>Sparassidaceae</taxon>
        <taxon>Sparassis</taxon>
    </lineage>
</organism>
<dbReference type="Proteomes" id="UP000287166">
    <property type="component" value="Unassembled WGS sequence"/>
</dbReference>